<accession>A0A9W5TUH7</accession>
<evidence type="ECO:0000256" key="6">
    <source>
        <dbReference type="ARBA" id="ARBA00022989"/>
    </source>
</evidence>
<dbReference type="RefSeq" id="WP_155554413.1">
    <property type="nucleotide sequence ID" value="NZ_BMJD01000001.1"/>
</dbReference>
<keyword evidence="6 10" id="KW-1133">Transmembrane helix</keyword>
<dbReference type="AlphaFoldDB" id="A0A9W5TUH7"/>
<evidence type="ECO:0000313" key="13">
    <source>
        <dbReference type="Proteomes" id="UP000621492"/>
    </source>
</evidence>
<gene>
    <name evidence="12" type="ORF">GCM10011409_03520</name>
</gene>
<keyword evidence="13" id="KW-1185">Reference proteome</keyword>
<feature type="propeptide" id="PRO_5041501816" evidence="11">
    <location>
        <begin position="1"/>
        <end position="7"/>
    </location>
</feature>
<evidence type="ECO:0000313" key="12">
    <source>
        <dbReference type="EMBL" id="GGB29429.1"/>
    </source>
</evidence>
<comment type="caution">
    <text evidence="12">The sequence shown here is derived from an EMBL/GenBank/DDBJ whole genome shotgun (WGS) entry which is preliminary data.</text>
</comment>
<keyword evidence="8 10" id="KW-0178">Competence</keyword>
<proteinExistence type="inferred from homology"/>
<evidence type="ECO:0000256" key="4">
    <source>
        <dbReference type="ARBA" id="ARBA00022481"/>
    </source>
</evidence>
<evidence type="ECO:0000256" key="2">
    <source>
        <dbReference type="ARBA" id="ARBA00004241"/>
    </source>
</evidence>
<reference evidence="12" key="2">
    <citation type="submission" date="2020-09" db="EMBL/GenBank/DDBJ databases">
        <authorList>
            <person name="Sun Q."/>
            <person name="Zhou Y."/>
        </authorList>
    </citation>
    <scope>NUCLEOTIDE SEQUENCE</scope>
    <source>
        <strain evidence="12">CGMCC 1.15454</strain>
    </source>
</reference>
<dbReference type="InterPro" id="IPR000983">
    <property type="entry name" value="Bac_GSPG_pilin"/>
</dbReference>
<dbReference type="GO" id="GO:0009986">
    <property type="term" value="C:cell surface"/>
    <property type="evidence" value="ECO:0007669"/>
    <property type="project" value="UniProtKB-SubCell"/>
</dbReference>
<keyword evidence="4 11" id="KW-0488">Methylation</keyword>
<keyword evidence="7 10" id="KW-0472">Membrane</keyword>
<evidence type="ECO:0000256" key="3">
    <source>
        <dbReference type="ARBA" id="ARBA00022475"/>
    </source>
</evidence>
<dbReference type="NCBIfam" id="NF040999">
    <property type="entry name" value="pilin_ComGC"/>
    <property type="match status" value="1"/>
</dbReference>
<dbReference type="EMBL" id="BMJD01000001">
    <property type="protein sequence ID" value="GGB29429.1"/>
    <property type="molecule type" value="Genomic_DNA"/>
</dbReference>
<dbReference type="Proteomes" id="UP000621492">
    <property type="component" value="Unassembled WGS sequence"/>
</dbReference>
<dbReference type="GO" id="GO:0015627">
    <property type="term" value="C:type II protein secretion system complex"/>
    <property type="evidence" value="ECO:0007669"/>
    <property type="project" value="InterPro"/>
</dbReference>
<dbReference type="GO" id="GO:0030420">
    <property type="term" value="P:establishment of competence for transformation"/>
    <property type="evidence" value="ECO:0007669"/>
    <property type="project" value="UniProtKB-UniRule"/>
</dbReference>
<evidence type="ECO:0000256" key="8">
    <source>
        <dbReference type="ARBA" id="ARBA00023287"/>
    </source>
</evidence>
<reference evidence="12" key="1">
    <citation type="journal article" date="2014" name="Int. J. Syst. Evol. Microbiol.">
        <title>Complete genome sequence of Corynebacterium casei LMG S-19264T (=DSM 44701T), isolated from a smear-ripened cheese.</title>
        <authorList>
            <consortium name="US DOE Joint Genome Institute (JGI-PGF)"/>
            <person name="Walter F."/>
            <person name="Albersmeier A."/>
            <person name="Kalinowski J."/>
            <person name="Ruckert C."/>
        </authorList>
    </citation>
    <scope>NUCLEOTIDE SEQUENCE</scope>
    <source>
        <strain evidence="12">CGMCC 1.15454</strain>
    </source>
</reference>
<dbReference type="Gene3D" id="3.30.700.10">
    <property type="entry name" value="Glycoprotein, Type 4 Pilin"/>
    <property type="match status" value="1"/>
</dbReference>
<dbReference type="GO" id="GO:0005886">
    <property type="term" value="C:plasma membrane"/>
    <property type="evidence" value="ECO:0007669"/>
    <property type="project" value="UniProtKB-SubCell"/>
</dbReference>
<protein>
    <recommendedName>
        <fullName evidence="10">ComG operon protein 3</fullName>
    </recommendedName>
</protein>
<dbReference type="PRINTS" id="PR00813">
    <property type="entry name" value="BCTERIALGSPG"/>
</dbReference>
<organism evidence="12 13">
    <name type="scientific">Lentibacillus populi</name>
    <dbReference type="NCBI Taxonomy" id="1827502"/>
    <lineage>
        <taxon>Bacteria</taxon>
        <taxon>Bacillati</taxon>
        <taxon>Bacillota</taxon>
        <taxon>Bacilli</taxon>
        <taxon>Bacillales</taxon>
        <taxon>Bacillaceae</taxon>
        <taxon>Lentibacillus</taxon>
    </lineage>
</organism>
<dbReference type="GO" id="GO:0015628">
    <property type="term" value="P:protein secretion by the type II secretion system"/>
    <property type="evidence" value="ECO:0007669"/>
    <property type="project" value="InterPro"/>
</dbReference>
<dbReference type="InterPro" id="IPR045584">
    <property type="entry name" value="Pilin-like"/>
</dbReference>
<comment type="subunit">
    <text evidence="10">Homodimer.</text>
</comment>
<dbReference type="Pfam" id="PF07963">
    <property type="entry name" value="N_methyl"/>
    <property type="match status" value="1"/>
</dbReference>
<sequence>MLKNQNGFTLIEMLIVLMIISVLIILIIPNLGEKSKDVNKKGCDALVSVVQSQVDSYYLDKKSYPASIDVLVPEYINDKQKTCPNGKALVITDGKVSAPK</sequence>
<feature type="transmembrane region" description="Helical" evidence="10">
    <location>
        <begin position="6"/>
        <end position="31"/>
    </location>
</feature>
<name>A0A9W5TUH7_9BACI</name>
<evidence type="ECO:0000256" key="1">
    <source>
        <dbReference type="ARBA" id="ARBA00004162"/>
    </source>
</evidence>
<dbReference type="NCBIfam" id="TIGR02532">
    <property type="entry name" value="IV_pilin_GFxxxE"/>
    <property type="match status" value="1"/>
</dbReference>
<dbReference type="InterPro" id="IPR016940">
    <property type="entry name" value="ComGC"/>
</dbReference>
<feature type="modified residue" description="N-methylphenylalanine" evidence="11">
    <location>
        <position position="8"/>
    </location>
</feature>
<feature type="chain" id="PRO_5041501815" description="ComG operon protein 3" evidence="11">
    <location>
        <begin position="8"/>
        <end position="100"/>
    </location>
</feature>
<comment type="similarity">
    <text evidence="9 10">Belongs to the ComGC family.</text>
</comment>
<evidence type="ECO:0000256" key="7">
    <source>
        <dbReference type="ARBA" id="ARBA00023136"/>
    </source>
</evidence>
<evidence type="ECO:0000256" key="10">
    <source>
        <dbReference type="PIRNR" id="PIRNR029928"/>
    </source>
</evidence>
<keyword evidence="3 10" id="KW-1003">Cell membrane</keyword>
<evidence type="ECO:0000256" key="5">
    <source>
        <dbReference type="ARBA" id="ARBA00022692"/>
    </source>
</evidence>
<comment type="function">
    <text evidence="10">Required for transformation and DNA binding.</text>
</comment>
<keyword evidence="5 10" id="KW-0812">Transmembrane</keyword>
<evidence type="ECO:0000256" key="11">
    <source>
        <dbReference type="PIRSR" id="PIRSR029928-50"/>
    </source>
</evidence>
<comment type="subcellular location">
    <subcellularLocation>
        <location evidence="1">Cell membrane</location>
        <topology evidence="1">Single-pass membrane protein</topology>
    </subcellularLocation>
    <subcellularLocation>
        <location evidence="2">Cell surface</location>
    </subcellularLocation>
</comment>
<keyword evidence="10" id="KW-0813">Transport</keyword>
<dbReference type="InterPro" id="IPR012902">
    <property type="entry name" value="N_methyl_site"/>
</dbReference>
<dbReference type="SUPFAM" id="SSF54523">
    <property type="entry name" value="Pili subunits"/>
    <property type="match status" value="1"/>
</dbReference>
<dbReference type="PIRSF" id="PIRSF029928">
    <property type="entry name" value="Late_competence_ComGC"/>
    <property type="match status" value="1"/>
</dbReference>
<evidence type="ECO:0000256" key="9">
    <source>
        <dbReference type="ARBA" id="ARBA00043982"/>
    </source>
</evidence>